<dbReference type="EMBL" id="JH795858">
    <property type="protein sequence ID" value="EJU04418.1"/>
    <property type="molecule type" value="Genomic_DNA"/>
</dbReference>
<dbReference type="Proteomes" id="UP000030653">
    <property type="component" value="Unassembled WGS sequence"/>
</dbReference>
<organism evidence="1 2">
    <name type="scientific">Dacryopinax primogenitus (strain DJM 731)</name>
    <name type="common">Brown rot fungus</name>
    <dbReference type="NCBI Taxonomy" id="1858805"/>
    <lineage>
        <taxon>Eukaryota</taxon>
        <taxon>Fungi</taxon>
        <taxon>Dikarya</taxon>
        <taxon>Basidiomycota</taxon>
        <taxon>Agaricomycotina</taxon>
        <taxon>Dacrymycetes</taxon>
        <taxon>Dacrymycetales</taxon>
        <taxon>Dacrymycetaceae</taxon>
        <taxon>Dacryopinax</taxon>
    </lineage>
</organism>
<dbReference type="HOGENOM" id="CLU_2512588_0_0_1"/>
<reference evidence="1 2" key="1">
    <citation type="journal article" date="2012" name="Science">
        <title>The Paleozoic origin of enzymatic lignin decomposition reconstructed from 31 fungal genomes.</title>
        <authorList>
            <person name="Floudas D."/>
            <person name="Binder M."/>
            <person name="Riley R."/>
            <person name="Barry K."/>
            <person name="Blanchette R.A."/>
            <person name="Henrissat B."/>
            <person name="Martinez A.T."/>
            <person name="Otillar R."/>
            <person name="Spatafora J.W."/>
            <person name="Yadav J.S."/>
            <person name="Aerts A."/>
            <person name="Benoit I."/>
            <person name="Boyd A."/>
            <person name="Carlson A."/>
            <person name="Copeland A."/>
            <person name="Coutinho P.M."/>
            <person name="de Vries R.P."/>
            <person name="Ferreira P."/>
            <person name="Findley K."/>
            <person name="Foster B."/>
            <person name="Gaskell J."/>
            <person name="Glotzer D."/>
            <person name="Gorecki P."/>
            <person name="Heitman J."/>
            <person name="Hesse C."/>
            <person name="Hori C."/>
            <person name="Igarashi K."/>
            <person name="Jurgens J.A."/>
            <person name="Kallen N."/>
            <person name="Kersten P."/>
            <person name="Kohler A."/>
            <person name="Kuees U."/>
            <person name="Kumar T.K.A."/>
            <person name="Kuo A."/>
            <person name="LaButti K."/>
            <person name="Larrondo L.F."/>
            <person name="Lindquist E."/>
            <person name="Ling A."/>
            <person name="Lombard V."/>
            <person name="Lucas S."/>
            <person name="Lundell T."/>
            <person name="Martin R."/>
            <person name="McLaughlin D.J."/>
            <person name="Morgenstern I."/>
            <person name="Morin E."/>
            <person name="Murat C."/>
            <person name="Nagy L.G."/>
            <person name="Nolan M."/>
            <person name="Ohm R.A."/>
            <person name="Patyshakuliyeva A."/>
            <person name="Rokas A."/>
            <person name="Ruiz-Duenas F.J."/>
            <person name="Sabat G."/>
            <person name="Salamov A."/>
            <person name="Samejima M."/>
            <person name="Schmutz J."/>
            <person name="Slot J.C."/>
            <person name="St John F."/>
            <person name="Stenlid J."/>
            <person name="Sun H."/>
            <person name="Sun S."/>
            <person name="Syed K."/>
            <person name="Tsang A."/>
            <person name="Wiebenga A."/>
            <person name="Young D."/>
            <person name="Pisabarro A."/>
            <person name="Eastwood D.C."/>
            <person name="Martin F."/>
            <person name="Cullen D."/>
            <person name="Grigoriev I.V."/>
            <person name="Hibbett D.S."/>
        </authorList>
    </citation>
    <scope>NUCLEOTIDE SEQUENCE [LARGE SCALE GENOMIC DNA]</scope>
    <source>
        <strain evidence="1 2">DJM-731 SS1</strain>
    </source>
</reference>
<dbReference type="AlphaFoldDB" id="M5GFT6"/>
<sequence>MYVNGHVVVISFKIFEITPTVQRGSRNTSSIHYEAVNSEIIVICTWSKGATKSTYLAKCHHTYLLTEEHFALVSPNVRKAGGKTY</sequence>
<keyword evidence="2" id="KW-1185">Reference proteome</keyword>
<proteinExistence type="predicted"/>
<name>M5GFT6_DACPD</name>
<protein>
    <submittedName>
        <fullName evidence="1">Uncharacterized protein</fullName>
    </submittedName>
</protein>
<gene>
    <name evidence="1" type="ORF">DACRYDRAFT_20955</name>
</gene>
<evidence type="ECO:0000313" key="2">
    <source>
        <dbReference type="Proteomes" id="UP000030653"/>
    </source>
</evidence>
<accession>M5GFT6</accession>
<evidence type="ECO:0000313" key="1">
    <source>
        <dbReference type="EMBL" id="EJU04418.1"/>
    </source>
</evidence>
<dbReference type="GeneID" id="63687226"/>
<dbReference type="RefSeq" id="XP_040631312.1">
    <property type="nucleotide sequence ID" value="XM_040772164.1"/>
</dbReference>